<feature type="chain" id="PRO_5043039078" evidence="2">
    <location>
        <begin position="20"/>
        <end position="117"/>
    </location>
</feature>
<feature type="compositionally biased region" description="Acidic residues" evidence="1">
    <location>
        <begin position="105"/>
        <end position="117"/>
    </location>
</feature>
<comment type="caution">
    <text evidence="3">The sequence shown here is derived from an EMBL/GenBank/DDBJ whole genome shotgun (WGS) entry which is preliminary data.</text>
</comment>
<evidence type="ECO:0000313" key="3">
    <source>
        <dbReference type="EMBL" id="KAK4221339.1"/>
    </source>
</evidence>
<organism evidence="3 4">
    <name type="scientific">Podospora fimiseda</name>
    <dbReference type="NCBI Taxonomy" id="252190"/>
    <lineage>
        <taxon>Eukaryota</taxon>
        <taxon>Fungi</taxon>
        <taxon>Dikarya</taxon>
        <taxon>Ascomycota</taxon>
        <taxon>Pezizomycotina</taxon>
        <taxon>Sordariomycetes</taxon>
        <taxon>Sordariomycetidae</taxon>
        <taxon>Sordariales</taxon>
        <taxon>Podosporaceae</taxon>
        <taxon>Podospora</taxon>
    </lineage>
</organism>
<name>A0AAN6YLJ6_9PEZI</name>
<proteinExistence type="predicted"/>
<sequence>MKFTTILSIIGAFATLTVAIPTTDRRALKLTKAQTAAYRKAFKEITEHPELLSREVKEAVDDVVYANDKRQEVEPMNRRDDGPCDALHAHFGLCTRSTEKRQADEEAENEDEGELAE</sequence>
<keyword evidence="2" id="KW-0732">Signal</keyword>
<evidence type="ECO:0000313" key="4">
    <source>
        <dbReference type="Proteomes" id="UP001301958"/>
    </source>
</evidence>
<feature type="region of interest" description="Disordered" evidence="1">
    <location>
        <begin position="95"/>
        <end position="117"/>
    </location>
</feature>
<accession>A0AAN6YLJ6</accession>
<reference evidence="3" key="1">
    <citation type="journal article" date="2023" name="Mol. Phylogenet. Evol.">
        <title>Genome-scale phylogeny and comparative genomics of the fungal order Sordariales.</title>
        <authorList>
            <person name="Hensen N."/>
            <person name="Bonometti L."/>
            <person name="Westerberg I."/>
            <person name="Brannstrom I.O."/>
            <person name="Guillou S."/>
            <person name="Cros-Aarteil S."/>
            <person name="Calhoun S."/>
            <person name="Haridas S."/>
            <person name="Kuo A."/>
            <person name="Mondo S."/>
            <person name="Pangilinan J."/>
            <person name="Riley R."/>
            <person name="LaButti K."/>
            <person name="Andreopoulos B."/>
            <person name="Lipzen A."/>
            <person name="Chen C."/>
            <person name="Yan M."/>
            <person name="Daum C."/>
            <person name="Ng V."/>
            <person name="Clum A."/>
            <person name="Steindorff A."/>
            <person name="Ohm R.A."/>
            <person name="Martin F."/>
            <person name="Silar P."/>
            <person name="Natvig D.O."/>
            <person name="Lalanne C."/>
            <person name="Gautier V."/>
            <person name="Ament-Velasquez S.L."/>
            <person name="Kruys A."/>
            <person name="Hutchinson M.I."/>
            <person name="Powell A.J."/>
            <person name="Barry K."/>
            <person name="Miller A.N."/>
            <person name="Grigoriev I.V."/>
            <person name="Debuchy R."/>
            <person name="Gladieux P."/>
            <person name="Hiltunen Thoren M."/>
            <person name="Johannesson H."/>
        </authorList>
    </citation>
    <scope>NUCLEOTIDE SEQUENCE</scope>
    <source>
        <strain evidence="3">CBS 990.96</strain>
    </source>
</reference>
<evidence type="ECO:0000256" key="2">
    <source>
        <dbReference type="SAM" id="SignalP"/>
    </source>
</evidence>
<keyword evidence="4" id="KW-1185">Reference proteome</keyword>
<reference evidence="3" key="2">
    <citation type="submission" date="2023-05" db="EMBL/GenBank/DDBJ databases">
        <authorList>
            <consortium name="Lawrence Berkeley National Laboratory"/>
            <person name="Steindorff A."/>
            <person name="Hensen N."/>
            <person name="Bonometti L."/>
            <person name="Westerberg I."/>
            <person name="Brannstrom I.O."/>
            <person name="Guillou S."/>
            <person name="Cros-Aarteil S."/>
            <person name="Calhoun S."/>
            <person name="Haridas S."/>
            <person name="Kuo A."/>
            <person name="Mondo S."/>
            <person name="Pangilinan J."/>
            <person name="Riley R."/>
            <person name="Labutti K."/>
            <person name="Andreopoulos B."/>
            <person name="Lipzen A."/>
            <person name="Chen C."/>
            <person name="Yanf M."/>
            <person name="Daum C."/>
            <person name="Ng V."/>
            <person name="Clum A."/>
            <person name="Ohm R."/>
            <person name="Martin F."/>
            <person name="Silar P."/>
            <person name="Natvig D."/>
            <person name="Lalanne C."/>
            <person name="Gautier V."/>
            <person name="Ament-Velasquez S.L."/>
            <person name="Kruys A."/>
            <person name="Hutchinson M.I."/>
            <person name="Powell A.J."/>
            <person name="Barry K."/>
            <person name="Miller A.N."/>
            <person name="Grigoriev I.V."/>
            <person name="Debuchy R."/>
            <person name="Gladieux P."/>
            <person name="Thoren M.H."/>
            <person name="Johannesson H."/>
        </authorList>
    </citation>
    <scope>NUCLEOTIDE SEQUENCE</scope>
    <source>
        <strain evidence="3">CBS 990.96</strain>
    </source>
</reference>
<protein>
    <submittedName>
        <fullName evidence="3">Uncharacterized protein</fullName>
    </submittedName>
</protein>
<dbReference type="EMBL" id="MU865558">
    <property type="protein sequence ID" value="KAK4221339.1"/>
    <property type="molecule type" value="Genomic_DNA"/>
</dbReference>
<dbReference type="Proteomes" id="UP001301958">
    <property type="component" value="Unassembled WGS sequence"/>
</dbReference>
<feature type="signal peptide" evidence="2">
    <location>
        <begin position="1"/>
        <end position="19"/>
    </location>
</feature>
<dbReference type="AlphaFoldDB" id="A0AAN6YLJ6"/>
<evidence type="ECO:0000256" key="1">
    <source>
        <dbReference type="SAM" id="MobiDB-lite"/>
    </source>
</evidence>
<gene>
    <name evidence="3" type="ORF">QBC38DRAFT_522689</name>
</gene>